<comment type="caution">
    <text evidence="1">The sequence shown here is derived from an EMBL/GenBank/DDBJ whole genome shotgun (WGS) entry which is preliminary data.</text>
</comment>
<proteinExistence type="predicted"/>
<name>A0A2H5QQM8_CITUN</name>
<evidence type="ECO:0000313" key="1">
    <source>
        <dbReference type="EMBL" id="GAY66924.1"/>
    </source>
</evidence>
<dbReference type="AlphaFoldDB" id="A0A2H5QQM8"/>
<gene>
    <name evidence="1" type="ORF">CUMW_252680</name>
</gene>
<accession>A0A2H5QQM8</accession>
<dbReference type="EMBL" id="BDQV01000638">
    <property type="protein sequence ID" value="GAY66924.1"/>
    <property type="molecule type" value="Genomic_DNA"/>
</dbReference>
<dbReference type="Proteomes" id="UP000236630">
    <property type="component" value="Unassembled WGS sequence"/>
</dbReference>
<keyword evidence="2" id="KW-1185">Reference proteome</keyword>
<evidence type="ECO:0000313" key="2">
    <source>
        <dbReference type="Proteomes" id="UP000236630"/>
    </source>
</evidence>
<sequence>MAAGMHSELGCTTGWVRLLTSPTFISGHPRHLKHSSWPRTTTGKLTDFGALICRHHRAWEVTAGTIGLTEEDPRTRINPRTLLIPSLDFVTIDSPWECRMGRFTLFAID</sequence>
<protein>
    <submittedName>
        <fullName evidence="1">Uncharacterized protein</fullName>
    </submittedName>
</protein>
<reference evidence="1 2" key="1">
    <citation type="journal article" date="2017" name="Front. Genet.">
        <title>Draft sequencing of the heterozygous diploid genome of Satsuma (Citrus unshiu Marc.) using a hybrid assembly approach.</title>
        <authorList>
            <person name="Shimizu T."/>
            <person name="Tanizawa Y."/>
            <person name="Mochizuki T."/>
            <person name="Nagasaki H."/>
            <person name="Yoshioka T."/>
            <person name="Toyoda A."/>
            <person name="Fujiyama A."/>
            <person name="Kaminuma E."/>
            <person name="Nakamura Y."/>
        </authorList>
    </citation>
    <scope>NUCLEOTIDE SEQUENCE [LARGE SCALE GENOMIC DNA]</scope>
    <source>
        <strain evidence="2">cv. Miyagawa wase</strain>
    </source>
</reference>
<organism evidence="1 2">
    <name type="scientific">Citrus unshiu</name>
    <name type="common">Satsuma mandarin</name>
    <name type="synonym">Citrus nobilis var. unshiu</name>
    <dbReference type="NCBI Taxonomy" id="55188"/>
    <lineage>
        <taxon>Eukaryota</taxon>
        <taxon>Viridiplantae</taxon>
        <taxon>Streptophyta</taxon>
        <taxon>Embryophyta</taxon>
        <taxon>Tracheophyta</taxon>
        <taxon>Spermatophyta</taxon>
        <taxon>Magnoliopsida</taxon>
        <taxon>eudicotyledons</taxon>
        <taxon>Gunneridae</taxon>
        <taxon>Pentapetalae</taxon>
        <taxon>rosids</taxon>
        <taxon>malvids</taxon>
        <taxon>Sapindales</taxon>
        <taxon>Rutaceae</taxon>
        <taxon>Aurantioideae</taxon>
        <taxon>Citrus</taxon>
    </lineage>
</organism>